<dbReference type="EMBL" id="QFVR01000005">
    <property type="protein sequence ID" value="PWI26058.1"/>
    <property type="molecule type" value="Genomic_DNA"/>
</dbReference>
<dbReference type="OrthoDB" id="2454872at2"/>
<comment type="caution">
    <text evidence="1">The sequence shown here is derived from an EMBL/GenBank/DDBJ whole genome shotgun (WGS) entry which is preliminary data.</text>
</comment>
<reference evidence="1 2" key="1">
    <citation type="submission" date="2018-05" db="EMBL/GenBank/DDBJ databases">
        <title>Kurthia sibirica genome sequence.</title>
        <authorList>
            <person name="Maclea K.S."/>
            <person name="Goen A.E."/>
        </authorList>
    </citation>
    <scope>NUCLEOTIDE SEQUENCE [LARGE SCALE GENOMIC DNA]</scope>
    <source>
        <strain evidence="1 2">ATCC 49154</strain>
    </source>
</reference>
<proteinExistence type="predicted"/>
<organism evidence="1 2">
    <name type="scientific">Kurthia sibirica</name>
    <dbReference type="NCBI Taxonomy" id="202750"/>
    <lineage>
        <taxon>Bacteria</taxon>
        <taxon>Bacillati</taxon>
        <taxon>Bacillota</taxon>
        <taxon>Bacilli</taxon>
        <taxon>Bacillales</taxon>
        <taxon>Caryophanaceae</taxon>
        <taxon>Kurthia</taxon>
    </lineage>
</organism>
<protein>
    <submittedName>
        <fullName evidence="1">Uncharacterized protein</fullName>
    </submittedName>
</protein>
<evidence type="ECO:0000313" key="2">
    <source>
        <dbReference type="Proteomes" id="UP000245938"/>
    </source>
</evidence>
<keyword evidence="2" id="KW-1185">Reference proteome</keyword>
<dbReference type="RefSeq" id="WP_109305479.1">
    <property type="nucleotide sequence ID" value="NZ_BJUF01000038.1"/>
</dbReference>
<accession>A0A2U3ANF1</accession>
<dbReference type="AlphaFoldDB" id="A0A2U3ANF1"/>
<dbReference type="Proteomes" id="UP000245938">
    <property type="component" value="Unassembled WGS sequence"/>
</dbReference>
<name>A0A2U3ANF1_9BACL</name>
<evidence type="ECO:0000313" key="1">
    <source>
        <dbReference type="EMBL" id="PWI26058.1"/>
    </source>
</evidence>
<gene>
    <name evidence="1" type="ORF">DEX24_05885</name>
</gene>
<sequence length="90" mass="10370">MNLTDFLSQVQIITKGKYGVNDLLSDDFLSRHTPFDSAEVLFKSLPFDVDEKLIEGEFSESELNEFINRNTQFDSWKDLLIAATNYLSNE</sequence>